<feature type="domain" description="Putative restriction endonuclease" evidence="1">
    <location>
        <begin position="23"/>
        <end position="162"/>
    </location>
</feature>
<proteinExistence type="predicted"/>
<sequence>MTTQLVQAPKPKQAKVVHGLTWEQLEEIDRSLEDFPGVRLAYLDGTLEIMPISPEHEDFKSTIARLLETYLDEADIRFYRRGGPSYGNKELGARNEPDESYNLDSHKPFPDLVLEVVISSGGVNKLEGYHRMGVTEVWFWEDGVLQLHHRRAEGYERLNHSELLPGLPIDLFRRYITYHDQYDAVREFRQVLRQRLG</sequence>
<accession>A0ABV0KSX8</accession>
<dbReference type="CDD" id="cd06260">
    <property type="entry name" value="DUF820-like"/>
    <property type="match status" value="1"/>
</dbReference>
<dbReference type="EMBL" id="JAMPLM010000058">
    <property type="protein sequence ID" value="MEP1062237.1"/>
    <property type="molecule type" value="Genomic_DNA"/>
</dbReference>
<dbReference type="InterPro" id="IPR011335">
    <property type="entry name" value="Restrct_endonuc-II-like"/>
</dbReference>
<dbReference type="GO" id="GO:0004519">
    <property type="term" value="F:endonuclease activity"/>
    <property type="evidence" value="ECO:0007669"/>
    <property type="project" value="UniProtKB-KW"/>
</dbReference>
<dbReference type="PANTHER" id="PTHR47152:SF3">
    <property type="entry name" value="SLR1613 PROTEIN"/>
    <property type="match status" value="1"/>
</dbReference>
<keyword evidence="2" id="KW-0378">Hydrolase</keyword>
<keyword evidence="2" id="KW-0540">Nuclease</keyword>
<organism evidence="2 3">
    <name type="scientific">Stenomitos frigidus AS-A4</name>
    <dbReference type="NCBI Taxonomy" id="2933935"/>
    <lineage>
        <taxon>Bacteria</taxon>
        <taxon>Bacillati</taxon>
        <taxon>Cyanobacteriota</taxon>
        <taxon>Cyanophyceae</taxon>
        <taxon>Leptolyngbyales</taxon>
        <taxon>Leptolyngbyaceae</taxon>
        <taxon>Stenomitos</taxon>
    </lineage>
</organism>
<gene>
    <name evidence="2" type="ORF">NDI38_28085</name>
</gene>
<protein>
    <submittedName>
        <fullName evidence="2">Uma2 family endonuclease</fullName>
    </submittedName>
</protein>
<comment type="caution">
    <text evidence="2">The sequence shown here is derived from an EMBL/GenBank/DDBJ whole genome shotgun (WGS) entry which is preliminary data.</text>
</comment>
<keyword evidence="3" id="KW-1185">Reference proteome</keyword>
<evidence type="ECO:0000313" key="2">
    <source>
        <dbReference type="EMBL" id="MEP1062237.1"/>
    </source>
</evidence>
<dbReference type="SUPFAM" id="SSF52980">
    <property type="entry name" value="Restriction endonuclease-like"/>
    <property type="match status" value="1"/>
</dbReference>
<dbReference type="InterPro" id="IPR012296">
    <property type="entry name" value="Nuclease_put_TT1808"/>
</dbReference>
<dbReference type="RefSeq" id="WP_190452740.1">
    <property type="nucleotide sequence ID" value="NZ_JAMPLM010000058.1"/>
</dbReference>
<dbReference type="InterPro" id="IPR008538">
    <property type="entry name" value="Uma2"/>
</dbReference>
<dbReference type="Proteomes" id="UP001476950">
    <property type="component" value="Unassembled WGS sequence"/>
</dbReference>
<evidence type="ECO:0000259" key="1">
    <source>
        <dbReference type="Pfam" id="PF05685"/>
    </source>
</evidence>
<keyword evidence="2" id="KW-0255">Endonuclease</keyword>
<evidence type="ECO:0000313" key="3">
    <source>
        <dbReference type="Proteomes" id="UP001476950"/>
    </source>
</evidence>
<dbReference type="PANTHER" id="PTHR47152">
    <property type="entry name" value="SLR2084 PROTEIN-RELATED"/>
    <property type="match status" value="1"/>
</dbReference>
<dbReference type="Pfam" id="PF05685">
    <property type="entry name" value="Uma2"/>
    <property type="match status" value="1"/>
</dbReference>
<reference evidence="2 3" key="1">
    <citation type="submission" date="2022-04" db="EMBL/GenBank/DDBJ databases">
        <title>Positive selection, recombination, and allopatry shape intraspecific diversity of widespread and dominant cyanobacteria.</title>
        <authorList>
            <person name="Wei J."/>
            <person name="Shu W."/>
            <person name="Hu C."/>
        </authorList>
    </citation>
    <scope>NUCLEOTIDE SEQUENCE [LARGE SCALE GENOMIC DNA]</scope>
    <source>
        <strain evidence="2 3">AS-A4</strain>
    </source>
</reference>
<dbReference type="Gene3D" id="3.90.1570.10">
    <property type="entry name" value="tt1808, chain A"/>
    <property type="match status" value="1"/>
</dbReference>
<name>A0ABV0KSX8_9CYAN</name>